<evidence type="ECO:0008006" key="4">
    <source>
        <dbReference type="Google" id="ProtNLM"/>
    </source>
</evidence>
<gene>
    <name evidence="2" type="ORF">D2V04_16330</name>
</gene>
<proteinExistence type="predicted"/>
<feature type="region of interest" description="Disordered" evidence="1">
    <location>
        <begin position="159"/>
        <end position="179"/>
    </location>
</feature>
<accession>A0A418NE62</accession>
<dbReference type="Proteomes" id="UP000285092">
    <property type="component" value="Unassembled WGS sequence"/>
</dbReference>
<comment type="caution">
    <text evidence="2">The sequence shown here is derived from an EMBL/GenBank/DDBJ whole genome shotgun (WGS) entry which is preliminary data.</text>
</comment>
<feature type="compositionally biased region" description="Pro residues" evidence="1">
    <location>
        <begin position="1"/>
        <end position="10"/>
    </location>
</feature>
<feature type="region of interest" description="Disordered" evidence="1">
    <location>
        <begin position="1"/>
        <end position="30"/>
    </location>
</feature>
<protein>
    <recommendedName>
        <fullName evidence="4">Terminase</fullName>
    </recommendedName>
</protein>
<evidence type="ECO:0000256" key="1">
    <source>
        <dbReference type="SAM" id="MobiDB-lite"/>
    </source>
</evidence>
<evidence type="ECO:0000313" key="2">
    <source>
        <dbReference type="EMBL" id="RIV75833.1"/>
    </source>
</evidence>
<dbReference type="AlphaFoldDB" id="A0A418NE62"/>
<dbReference type="OrthoDB" id="7282816at2"/>
<keyword evidence="3" id="KW-1185">Reference proteome</keyword>
<evidence type="ECO:0000313" key="3">
    <source>
        <dbReference type="Proteomes" id="UP000285092"/>
    </source>
</evidence>
<sequence>MKRYPPPPPAGESAREPRQTRRRIPAFHPVPVGPRRDGWVPERQAAFIGFLAHTRSVCAAARAVGMGRESAYRLRKRPGAAGFAAAWDAALGKSHQPVDLASAKSTGLDAGYRAEEGLIQVVMEHGRYAGTYWKDDNNALLQHLARLDRAGRWASDSGARLHRVKPGGASTPGRHLARA</sequence>
<name>A0A418NE62_9SPHN</name>
<dbReference type="RefSeq" id="WP_119514757.1">
    <property type="nucleotide sequence ID" value="NZ_QXFK01000019.1"/>
</dbReference>
<dbReference type="EMBL" id="QXFK01000019">
    <property type="protein sequence ID" value="RIV75833.1"/>
    <property type="molecule type" value="Genomic_DNA"/>
</dbReference>
<reference evidence="2 3" key="1">
    <citation type="submission" date="2018-08" db="EMBL/GenBank/DDBJ databases">
        <title>Altererythrobacter sp.Ery1 and Ery12, the genome sequencing of novel strains in genus Alterythrobacter.</title>
        <authorList>
            <person name="Cheng H."/>
            <person name="Wu Y.-H."/>
            <person name="Fang C."/>
            <person name="Xu X.-W."/>
        </authorList>
    </citation>
    <scope>NUCLEOTIDE SEQUENCE [LARGE SCALE GENOMIC DNA]</scope>
    <source>
        <strain evidence="2 3">Ery1</strain>
    </source>
</reference>
<organism evidence="2 3">
    <name type="scientific">Pelagerythrobacter aerophilus</name>
    <dbReference type="NCBI Taxonomy" id="2306995"/>
    <lineage>
        <taxon>Bacteria</taxon>
        <taxon>Pseudomonadati</taxon>
        <taxon>Pseudomonadota</taxon>
        <taxon>Alphaproteobacteria</taxon>
        <taxon>Sphingomonadales</taxon>
        <taxon>Erythrobacteraceae</taxon>
        <taxon>Pelagerythrobacter</taxon>
    </lineage>
</organism>